<evidence type="ECO:0000313" key="2">
    <source>
        <dbReference type="Proteomes" id="UP000030640"/>
    </source>
</evidence>
<dbReference type="VEuPathDB" id="PlasmoDB:C922_05862"/>
<accession>W6ZS83</accession>
<organism evidence="1 2">
    <name type="scientific">Plasmodium inui San Antonio 1</name>
    <dbReference type="NCBI Taxonomy" id="1237626"/>
    <lineage>
        <taxon>Eukaryota</taxon>
        <taxon>Sar</taxon>
        <taxon>Alveolata</taxon>
        <taxon>Apicomplexa</taxon>
        <taxon>Aconoidasida</taxon>
        <taxon>Haemosporida</taxon>
        <taxon>Plasmodiidae</taxon>
        <taxon>Plasmodium</taxon>
        <taxon>Plasmodium (Plasmodium)</taxon>
    </lineage>
</organism>
<protein>
    <submittedName>
        <fullName evidence="1">Uncharacterized protein</fullName>
    </submittedName>
</protein>
<sequence>MLQELENIIVGNSLVNKSQLGASESILLTHKSIEKGQFSHLRILQFHLLSHTPYLDSNVSIHEAKYLNNITVENTWMLLATKYLVPAVEPQQNYPYANRDSSAK</sequence>
<reference evidence="1 2" key="1">
    <citation type="submission" date="2013-02" db="EMBL/GenBank/DDBJ databases">
        <title>The Genome Sequence of Plasmodium inui San Antonio 1.</title>
        <authorList>
            <consortium name="The Broad Institute Genome Sequencing Platform"/>
            <consortium name="The Broad Institute Genome Sequencing Center for Infectious Disease"/>
            <person name="Neafsey D."/>
            <person name="Cheeseman I."/>
            <person name="Volkman S."/>
            <person name="Adams J."/>
            <person name="Walker B."/>
            <person name="Young S.K."/>
            <person name="Zeng Q."/>
            <person name="Gargeya S."/>
            <person name="Fitzgerald M."/>
            <person name="Haas B."/>
            <person name="Abouelleil A."/>
            <person name="Alvarado L."/>
            <person name="Arachchi H.M."/>
            <person name="Berlin A.M."/>
            <person name="Chapman S.B."/>
            <person name="Dewar J."/>
            <person name="Goldberg J."/>
            <person name="Griggs A."/>
            <person name="Gujja S."/>
            <person name="Hansen M."/>
            <person name="Howarth C."/>
            <person name="Imamovic A."/>
            <person name="Larimer J."/>
            <person name="McCowan C."/>
            <person name="Murphy C."/>
            <person name="Neiman D."/>
            <person name="Pearson M."/>
            <person name="Priest M."/>
            <person name="Roberts A."/>
            <person name="Saif S."/>
            <person name="Shea T."/>
            <person name="Sisk P."/>
            <person name="Sykes S."/>
            <person name="Wortman J."/>
            <person name="Nusbaum C."/>
            <person name="Birren B."/>
        </authorList>
    </citation>
    <scope>NUCLEOTIDE SEQUENCE [LARGE SCALE GENOMIC DNA]</scope>
    <source>
        <strain evidence="1 2">San Antonio 1</strain>
    </source>
</reference>
<dbReference type="GeneID" id="20041136"/>
<dbReference type="RefSeq" id="XP_008819655.1">
    <property type="nucleotide sequence ID" value="XM_008821433.1"/>
</dbReference>
<dbReference type="AlphaFoldDB" id="W6ZS83"/>
<proteinExistence type="predicted"/>
<dbReference type="EMBL" id="KI965735">
    <property type="protein sequence ID" value="EUD61613.1"/>
    <property type="molecule type" value="Genomic_DNA"/>
</dbReference>
<keyword evidence="2" id="KW-1185">Reference proteome</keyword>
<gene>
    <name evidence="1" type="ORF">C922_05862</name>
</gene>
<name>W6ZS83_9APIC</name>
<evidence type="ECO:0000313" key="1">
    <source>
        <dbReference type="EMBL" id="EUD61613.1"/>
    </source>
</evidence>
<dbReference type="Proteomes" id="UP000030640">
    <property type="component" value="Unassembled WGS sequence"/>
</dbReference>